<dbReference type="GO" id="GO:0006206">
    <property type="term" value="P:pyrimidine nucleobase metabolic process"/>
    <property type="evidence" value="ECO:0007669"/>
    <property type="project" value="InterPro"/>
</dbReference>
<dbReference type="AlphaFoldDB" id="A0A5A7MNA6"/>
<dbReference type="GO" id="GO:0005829">
    <property type="term" value="C:cytosol"/>
    <property type="evidence" value="ECO:0007669"/>
    <property type="project" value="TreeGrafter"/>
</dbReference>
<dbReference type="Proteomes" id="UP000322084">
    <property type="component" value="Unassembled WGS sequence"/>
</dbReference>
<dbReference type="EMBL" id="BKCL01000001">
    <property type="protein sequence ID" value="GEQ96623.1"/>
    <property type="molecule type" value="Genomic_DNA"/>
</dbReference>
<proteinExistence type="predicted"/>
<dbReference type="Gene3D" id="1.20.970.10">
    <property type="entry name" value="Transferase, Pyrimidine Nucleoside Phosphorylase, Chain C"/>
    <property type="match status" value="1"/>
</dbReference>
<dbReference type="SUPFAM" id="SSF47648">
    <property type="entry name" value="Nucleoside phosphorylase/phosphoribosyltransferase N-terminal domain"/>
    <property type="match status" value="1"/>
</dbReference>
<reference evidence="4 5" key="1">
    <citation type="submission" date="2019-09" db="EMBL/GenBank/DDBJ databases">
        <title>NBRP : Genome information of microbial organism related human and environment.</title>
        <authorList>
            <person name="Hattori M."/>
            <person name="Oshima K."/>
            <person name="Inaba H."/>
            <person name="Suda W."/>
            <person name="Sakamoto M."/>
            <person name="Iino T."/>
            <person name="Kitahara M."/>
            <person name="Oshida Y."/>
            <person name="Iida T."/>
            <person name="Kudo T."/>
            <person name="Itoh T."/>
            <person name="Ohkuma M."/>
        </authorList>
    </citation>
    <scope>NUCLEOTIDE SEQUENCE [LARGE SCALE GENOMIC DNA]</scope>
    <source>
        <strain evidence="4 5">Hi-2</strain>
    </source>
</reference>
<dbReference type="InterPro" id="IPR017459">
    <property type="entry name" value="Glycosyl_Trfase_fam3_N_dom"/>
</dbReference>
<evidence type="ECO:0000256" key="1">
    <source>
        <dbReference type="ARBA" id="ARBA00022676"/>
    </source>
</evidence>
<keyword evidence="1" id="KW-0328">Glycosyltransferase</keyword>
<dbReference type="InterPro" id="IPR036320">
    <property type="entry name" value="Glycosyl_Trfase_fam3_N_dom_sf"/>
</dbReference>
<dbReference type="PANTHER" id="PTHR10515">
    <property type="entry name" value="THYMIDINE PHOSPHORYLASE"/>
    <property type="match status" value="1"/>
</dbReference>
<dbReference type="GO" id="GO:0004645">
    <property type="term" value="F:1,4-alpha-oligoglucan phosphorylase activity"/>
    <property type="evidence" value="ECO:0007669"/>
    <property type="project" value="InterPro"/>
</dbReference>
<accession>A0A5A7MNA6</accession>
<keyword evidence="2" id="KW-0808">Transferase</keyword>
<dbReference type="InterPro" id="IPR000053">
    <property type="entry name" value="Thymidine/pyrmidine_PPase"/>
</dbReference>
<evidence type="ECO:0000259" key="3">
    <source>
        <dbReference type="Pfam" id="PF02885"/>
    </source>
</evidence>
<evidence type="ECO:0000313" key="4">
    <source>
        <dbReference type="EMBL" id="GEQ96623.1"/>
    </source>
</evidence>
<feature type="domain" description="Glycosyl transferase family 3 N-terminal" evidence="3">
    <location>
        <begin position="4"/>
        <end position="66"/>
    </location>
</feature>
<evidence type="ECO:0000256" key="2">
    <source>
        <dbReference type="ARBA" id="ARBA00022679"/>
    </source>
</evidence>
<organism evidence="4 5">
    <name type="scientific">Iodidimonas gelatinilytica</name>
    <dbReference type="NCBI Taxonomy" id="1236966"/>
    <lineage>
        <taxon>Bacteria</taxon>
        <taxon>Pseudomonadati</taxon>
        <taxon>Pseudomonadota</taxon>
        <taxon>Alphaproteobacteria</taxon>
        <taxon>Iodidimonadales</taxon>
        <taxon>Iodidimonadaceae</taxon>
        <taxon>Iodidimonas</taxon>
    </lineage>
</organism>
<gene>
    <name evidence="4" type="ORF">JCM17844_02600</name>
</gene>
<dbReference type="Pfam" id="PF02885">
    <property type="entry name" value="Glycos_trans_3N"/>
    <property type="match status" value="1"/>
</dbReference>
<sequence>MLFKDVIRKKRDGETLSAEEINVFVSGLADGSLPAEQVSALAMAIFLKSMSFEEAGALTLAMANSGVMLDWSRKVWMARLWTNIPLAGWATR</sequence>
<dbReference type="PANTHER" id="PTHR10515:SF0">
    <property type="entry name" value="THYMIDINE PHOSPHORYLASE"/>
    <property type="match status" value="1"/>
</dbReference>
<protein>
    <recommendedName>
        <fullName evidence="3">Glycosyl transferase family 3 N-terminal domain-containing protein</fullName>
    </recommendedName>
</protein>
<comment type="caution">
    <text evidence="4">The sequence shown here is derived from an EMBL/GenBank/DDBJ whole genome shotgun (WGS) entry which is preliminary data.</text>
</comment>
<evidence type="ECO:0000313" key="5">
    <source>
        <dbReference type="Proteomes" id="UP000322084"/>
    </source>
</evidence>
<name>A0A5A7MNA6_9PROT</name>